<evidence type="ECO:0000256" key="1">
    <source>
        <dbReference type="SAM" id="Phobius"/>
    </source>
</evidence>
<accession>A0A4Q2EG38</accession>
<dbReference type="AlphaFoldDB" id="A0A4Q2EG38"/>
<dbReference type="EMBL" id="PPCV01000003">
    <property type="protein sequence ID" value="RXW32527.1"/>
    <property type="molecule type" value="Genomic_DNA"/>
</dbReference>
<feature type="transmembrane region" description="Helical" evidence="1">
    <location>
        <begin position="111"/>
        <end position="132"/>
    </location>
</feature>
<organism evidence="2 3">
    <name type="scientific">Propioniciclava flava</name>
    <dbReference type="NCBI Taxonomy" id="2072026"/>
    <lineage>
        <taxon>Bacteria</taxon>
        <taxon>Bacillati</taxon>
        <taxon>Actinomycetota</taxon>
        <taxon>Actinomycetes</taxon>
        <taxon>Propionibacteriales</taxon>
        <taxon>Propionibacteriaceae</taxon>
        <taxon>Propioniciclava</taxon>
    </lineage>
</organism>
<reference evidence="2 3" key="1">
    <citation type="submission" date="2018-01" db="EMBL/GenBank/DDBJ databases">
        <title>Lactibacter flavus gen. nov., sp. nov., a novel bacterium of the family Propionibacteriaceae isolated from raw milk and dairy products.</title>
        <authorList>
            <person name="Wenning M."/>
            <person name="Breitenwieser F."/>
            <person name="Huptas C."/>
            <person name="von Neubeck M."/>
            <person name="Busse H.-J."/>
            <person name="Scherer S."/>
        </authorList>
    </citation>
    <scope>NUCLEOTIDE SEQUENCE [LARGE SCALE GENOMIC DNA]</scope>
    <source>
        <strain evidence="2 3">VG341</strain>
    </source>
</reference>
<sequence length="397" mass="39972">MDTTMIGTLLAGVVALLVSALCAALLPRAGAFGRRIAGACLPLGLACGLATLAASGAATTLSLILPGLTVIAALIEILGSLLGVHRFWRLLGSGMVLVGGMVAEWRRGDMFATQALLVGVTAVAAFAIIVFATRAGQRSGAPRTPSAVALLGAFVILVIAAGIPNPGLSSLTVVAAAAILPALVWPPSDPDEHVLAPSLAAVAVAIGIYGWITNASPAMVLAPLAVIALDVIWTLVRRLATPSGRARLGAAGSRWRGADAWGVPADDLVVQRAAAATSGVEATAWLLGASAVASIVSLAAWRLTLPWVMAALAVGVVAAGWLVFQLALAGLSRGTTMAWLCGLTALGLLIAALTHLVDGRLIAVSVPLGALAAVWLASLGVWSRLPRTPRVASSSVA</sequence>
<feature type="transmembrane region" description="Helical" evidence="1">
    <location>
        <begin position="338"/>
        <end position="356"/>
    </location>
</feature>
<dbReference type="Proteomes" id="UP000290624">
    <property type="component" value="Unassembled WGS sequence"/>
</dbReference>
<feature type="transmembrane region" description="Helical" evidence="1">
    <location>
        <begin position="194"/>
        <end position="212"/>
    </location>
</feature>
<feature type="transmembrane region" description="Helical" evidence="1">
    <location>
        <begin position="218"/>
        <end position="236"/>
    </location>
</feature>
<feature type="transmembrane region" description="Helical" evidence="1">
    <location>
        <begin position="43"/>
        <end position="75"/>
    </location>
</feature>
<keyword evidence="1" id="KW-1133">Transmembrane helix</keyword>
<gene>
    <name evidence="2" type="ORF">C1706_04995</name>
</gene>
<name>A0A4Q2EG38_9ACTN</name>
<evidence type="ECO:0000313" key="3">
    <source>
        <dbReference type="Proteomes" id="UP000290624"/>
    </source>
</evidence>
<keyword evidence="1" id="KW-0812">Transmembrane</keyword>
<feature type="transmembrane region" description="Helical" evidence="1">
    <location>
        <begin position="144"/>
        <end position="163"/>
    </location>
</feature>
<keyword evidence="1" id="KW-0472">Membrane</keyword>
<feature type="transmembrane region" description="Helical" evidence="1">
    <location>
        <begin position="169"/>
        <end position="187"/>
    </location>
</feature>
<evidence type="ECO:0000313" key="2">
    <source>
        <dbReference type="EMBL" id="RXW32527.1"/>
    </source>
</evidence>
<feature type="transmembrane region" description="Helical" evidence="1">
    <location>
        <begin position="282"/>
        <end position="301"/>
    </location>
</feature>
<comment type="caution">
    <text evidence="2">The sequence shown here is derived from an EMBL/GenBank/DDBJ whole genome shotgun (WGS) entry which is preliminary data.</text>
</comment>
<proteinExistence type="predicted"/>
<feature type="transmembrane region" description="Helical" evidence="1">
    <location>
        <begin position="87"/>
        <end position="105"/>
    </location>
</feature>
<feature type="transmembrane region" description="Helical" evidence="1">
    <location>
        <begin position="362"/>
        <end position="382"/>
    </location>
</feature>
<protein>
    <submittedName>
        <fullName evidence="2">Uncharacterized protein</fullName>
    </submittedName>
</protein>
<keyword evidence="3" id="KW-1185">Reference proteome</keyword>
<feature type="transmembrane region" description="Helical" evidence="1">
    <location>
        <begin position="307"/>
        <end position="331"/>
    </location>
</feature>
<dbReference type="RefSeq" id="WP_164987435.1">
    <property type="nucleotide sequence ID" value="NZ_PPCV01000003.1"/>
</dbReference>